<dbReference type="PANTHER" id="PTHR42856">
    <property type="entry name" value="ACYL-COENZYME A THIOESTERASE PAAI"/>
    <property type="match status" value="1"/>
</dbReference>
<reference evidence="3 4" key="1">
    <citation type="submission" date="2019-09" db="EMBL/GenBank/DDBJ databases">
        <title>Phylogeny of genus Pseudoclavibacter and closely related genus.</title>
        <authorList>
            <person name="Li Y."/>
        </authorList>
    </citation>
    <scope>NUCLEOTIDE SEQUENCE [LARGE SCALE GENOMIC DNA]</scope>
    <source>
        <strain evidence="3 4">DSM 23821</strain>
    </source>
</reference>
<dbReference type="OrthoDB" id="32575at2"/>
<evidence type="ECO:0000313" key="3">
    <source>
        <dbReference type="EMBL" id="KAB1654287.1"/>
    </source>
</evidence>
<comment type="caution">
    <text evidence="3">The sequence shown here is derived from an EMBL/GenBank/DDBJ whole genome shotgun (WGS) entry which is preliminary data.</text>
</comment>
<organism evidence="3 4">
    <name type="scientific">Pseudoclavibacter chungangensis</name>
    <dbReference type="NCBI Taxonomy" id="587635"/>
    <lineage>
        <taxon>Bacteria</taxon>
        <taxon>Bacillati</taxon>
        <taxon>Actinomycetota</taxon>
        <taxon>Actinomycetes</taxon>
        <taxon>Micrococcales</taxon>
        <taxon>Microbacteriaceae</taxon>
        <taxon>Pseudoclavibacter</taxon>
    </lineage>
</organism>
<evidence type="ECO:0000256" key="1">
    <source>
        <dbReference type="ARBA" id="ARBA00022801"/>
    </source>
</evidence>
<keyword evidence="4" id="KW-1185">Reference proteome</keyword>
<dbReference type="AlphaFoldDB" id="A0A7J5BQY9"/>
<evidence type="ECO:0000259" key="2">
    <source>
        <dbReference type="Pfam" id="PF03061"/>
    </source>
</evidence>
<accession>A0A7J5BQY9</accession>
<dbReference type="Proteomes" id="UP000467240">
    <property type="component" value="Unassembled WGS sequence"/>
</dbReference>
<protein>
    <submittedName>
        <fullName evidence="3">PaaI family thioesterase</fullName>
    </submittedName>
</protein>
<dbReference type="InterPro" id="IPR003736">
    <property type="entry name" value="PAAI_dom"/>
</dbReference>
<proteinExistence type="predicted"/>
<keyword evidence="1" id="KW-0378">Hydrolase</keyword>
<dbReference type="PANTHER" id="PTHR42856:SF1">
    <property type="entry name" value="ACYL-COENZYME A THIOESTERASE PAAI"/>
    <property type="match status" value="1"/>
</dbReference>
<evidence type="ECO:0000313" key="4">
    <source>
        <dbReference type="Proteomes" id="UP000467240"/>
    </source>
</evidence>
<dbReference type="InterPro" id="IPR052723">
    <property type="entry name" value="Acyl-CoA_thioesterase_PaaI"/>
</dbReference>
<dbReference type="RefSeq" id="WP_158041524.1">
    <property type="nucleotide sequence ID" value="NZ_JACCFV010000001.1"/>
</dbReference>
<dbReference type="SUPFAM" id="SSF54637">
    <property type="entry name" value="Thioesterase/thiol ester dehydrase-isomerase"/>
    <property type="match status" value="1"/>
</dbReference>
<dbReference type="CDD" id="cd03443">
    <property type="entry name" value="PaaI_thioesterase"/>
    <property type="match status" value="1"/>
</dbReference>
<dbReference type="InterPro" id="IPR006683">
    <property type="entry name" value="Thioestr_dom"/>
</dbReference>
<dbReference type="Pfam" id="PF03061">
    <property type="entry name" value="4HBT"/>
    <property type="match status" value="1"/>
</dbReference>
<dbReference type="NCBIfam" id="TIGR00369">
    <property type="entry name" value="unchar_dom_1"/>
    <property type="match status" value="1"/>
</dbReference>
<dbReference type="InterPro" id="IPR029069">
    <property type="entry name" value="HotDog_dom_sf"/>
</dbReference>
<dbReference type="GO" id="GO:0016289">
    <property type="term" value="F:acyl-CoA hydrolase activity"/>
    <property type="evidence" value="ECO:0007669"/>
    <property type="project" value="UniProtKB-ARBA"/>
</dbReference>
<dbReference type="EMBL" id="WBJZ01000019">
    <property type="protein sequence ID" value="KAB1654287.1"/>
    <property type="molecule type" value="Genomic_DNA"/>
</dbReference>
<name>A0A7J5BQY9_9MICO</name>
<dbReference type="Gene3D" id="3.10.129.10">
    <property type="entry name" value="Hotdog Thioesterase"/>
    <property type="match status" value="1"/>
</dbReference>
<sequence>MPNTRPGVTDPVAQEHPVHTAAVHAARRPAAFRRQRLERILTEDHRTVSLGMSVTTLDEERIVVEQRVGPDDVNGLGICHGGVTFTLADSATGIGANTLDEESAWVTVTSEIHFRGPAHIDDVLEASCTLVEAPSARRRVFETVVRARGAADEVREDAGTGDDAPAGRVVATVDSVMVRLRERPGSMGGTSA</sequence>
<feature type="domain" description="Thioesterase" evidence="2">
    <location>
        <begin position="77"/>
        <end position="133"/>
    </location>
</feature>
<gene>
    <name evidence="3" type="ORF">F8O01_13710</name>
</gene>